<dbReference type="InterPro" id="IPR050624">
    <property type="entry name" value="HTH-type_Tx_Regulator"/>
</dbReference>
<dbReference type="InterPro" id="IPR001647">
    <property type="entry name" value="HTH_TetR"/>
</dbReference>
<keyword evidence="1 2" id="KW-0238">DNA-binding</keyword>
<dbReference type="Pfam" id="PF00440">
    <property type="entry name" value="TetR_N"/>
    <property type="match status" value="1"/>
</dbReference>
<sequence>MRRTKEDASETMAKLIEVARTHFTKQGYAEAALEDIVAEAGLTRGALYHHFGSKKGLFRIVLEAVQKEIAERVEAEAAKSEEVWEQLYNGCGAFVAAAVEPRSKRIMLLDGPAVLGWETWRALDERHSMRLLREQLLTMQRLGSFKPASVEATVHILSGALNEAALWIAQCPDAEAALEETMSVIADMLLGFGRPAVRE</sequence>
<comment type="caution">
    <text evidence="4">The sequence shown here is derived from an EMBL/GenBank/DDBJ whole genome shotgun (WGS) entry which is preliminary data.</text>
</comment>
<dbReference type="Pfam" id="PF21351">
    <property type="entry name" value="TetR_C_41"/>
    <property type="match status" value="1"/>
</dbReference>
<organism evidence="4 5">
    <name type="scientific">Paenibacillus hodogayensis</name>
    <dbReference type="NCBI Taxonomy" id="279208"/>
    <lineage>
        <taxon>Bacteria</taxon>
        <taxon>Bacillati</taxon>
        <taxon>Bacillota</taxon>
        <taxon>Bacilli</taxon>
        <taxon>Bacillales</taxon>
        <taxon>Paenibacillaceae</taxon>
        <taxon>Paenibacillus</taxon>
    </lineage>
</organism>
<proteinExistence type="predicted"/>
<dbReference type="Gene3D" id="1.10.357.10">
    <property type="entry name" value="Tetracycline Repressor, domain 2"/>
    <property type="match status" value="1"/>
</dbReference>
<reference evidence="4 5" key="1">
    <citation type="submission" date="2024-09" db="EMBL/GenBank/DDBJ databases">
        <authorList>
            <person name="Sun Q."/>
            <person name="Mori K."/>
        </authorList>
    </citation>
    <scope>NUCLEOTIDE SEQUENCE [LARGE SCALE GENOMIC DNA]</scope>
    <source>
        <strain evidence="4 5">JCM 12520</strain>
    </source>
</reference>
<dbReference type="PANTHER" id="PTHR43479:SF11">
    <property type="entry name" value="ACREF_ENVCD OPERON REPRESSOR-RELATED"/>
    <property type="match status" value="1"/>
</dbReference>
<gene>
    <name evidence="4" type="ORF">ACFFNY_25425</name>
</gene>
<dbReference type="PROSITE" id="PS50977">
    <property type="entry name" value="HTH_TETR_2"/>
    <property type="match status" value="1"/>
</dbReference>
<evidence type="ECO:0000259" key="3">
    <source>
        <dbReference type="PROSITE" id="PS50977"/>
    </source>
</evidence>
<feature type="DNA-binding region" description="H-T-H motif" evidence="2">
    <location>
        <begin position="32"/>
        <end position="51"/>
    </location>
</feature>
<feature type="domain" description="HTH tetR-type" evidence="3">
    <location>
        <begin position="9"/>
        <end position="69"/>
    </location>
</feature>
<dbReference type="RefSeq" id="WP_344909972.1">
    <property type="nucleotide sequence ID" value="NZ_BAAAYO010000008.1"/>
</dbReference>
<dbReference type="Proteomes" id="UP001589619">
    <property type="component" value="Unassembled WGS sequence"/>
</dbReference>
<protein>
    <submittedName>
        <fullName evidence="4">TetR/AcrR family transcriptional regulator</fullName>
    </submittedName>
</protein>
<keyword evidence="5" id="KW-1185">Reference proteome</keyword>
<accession>A0ABV5W3M9</accession>
<name>A0ABV5W3M9_9BACL</name>
<dbReference type="InterPro" id="IPR049484">
    <property type="entry name" value="Rv0078-like_C"/>
</dbReference>
<dbReference type="PRINTS" id="PR00455">
    <property type="entry name" value="HTHTETR"/>
</dbReference>
<evidence type="ECO:0000256" key="1">
    <source>
        <dbReference type="ARBA" id="ARBA00023125"/>
    </source>
</evidence>
<evidence type="ECO:0000313" key="4">
    <source>
        <dbReference type="EMBL" id="MFB9754928.1"/>
    </source>
</evidence>
<dbReference type="PANTHER" id="PTHR43479">
    <property type="entry name" value="ACREF/ENVCD OPERON REPRESSOR-RELATED"/>
    <property type="match status" value="1"/>
</dbReference>
<dbReference type="InterPro" id="IPR009057">
    <property type="entry name" value="Homeodomain-like_sf"/>
</dbReference>
<dbReference type="EMBL" id="JBHMAG010000016">
    <property type="protein sequence ID" value="MFB9754928.1"/>
    <property type="molecule type" value="Genomic_DNA"/>
</dbReference>
<dbReference type="SUPFAM" id="SSF46689">
    <property type="entry name" value="Homeodomain-like"/>
    <property type="match status" value="1"/>
</dbReference>
<evidence type="ECO:0000256" key="2">
    <source>
        <dbReference type="PROSITE-ProRule" id="PRU00335"/>
    </source>
</evidence>
<evidence type="ECO:0000313" key="5">
    <source>
        <dbReference type="Proteomes" id="UP001589619"/>
    </source>
</evidence>